<dbReference type="SUPFAM" id="SSF52317">
    <property type="entry name" value="Class I glutamine amidotransferase-like"/>
    <property type="match status" value="1"/>
</dbReference>
<organism evidence="2 3">
    <name type="scientific">Gemmata obscuriglobus</name>
    <dbReference type="NCBI Taxonomy" id="114"/>
    <lineage>
        <taxon>Bacteria</taxon>
        <taxon>Pseudomonadati</taxon>
        <taxon>Planctomycetota</taxon>
        <taxon>Planctomycetia</taxon>
        <taxon>Gemmatales</taxon>
        <taxon>Gemmataceae</taxon>
        <taxon>Gemmata</taxon>
    </lineage>
</organism>
<proteinExistence type="predicted"/>
<dbReference type="InterPro" id="IPR029010">
    <property type="entry name" value="ThuA-like"/>
</dbReference>
<dbReference type="PANTHER" id="PTHR40469">
    <property type="entry name" value="SECRETED GLYCOSYL HYDROLASE"/>
    <property type="match status" value="1"/>
</dbReference>
<sequence length="302" mass="32996">MARSAVPTPHPTRSLTRMRLLSNLLPATSLVVLALALGGPSRGAAPADAKPVRALLVIGGCCHDYKKQQELLTKGISARANVQWAVAYDPDTTTKHMNPVYEKDDWAKGFDVVVHDECSADVKDPKIVERILKPHKEGLPGVVLHCAMHSYRTEGFPKSTPWFDFTGLATTGHGPQMPIDVRYIDRESPITKGLGDWKTINEELYNNVTGKLLATAQPLAKGKQALKSRDGKERVDEAVVTWTNTYNGKTKVFATTLGHNNDTVADAKYLDLVARGLLWSVGKLDDAHLKPAAKVLLSDSDK</sequence>
<protein>
    <recommendedName>
        <fullName evidence="1">ThuA-like domain-containing protein</fullName>
    </recommendedName>
</protein>
<dbReference type="PANTHER" id="PTHR40469:SF2">
    <property type="entry name" value="GALACTOSE-BINDING DOMAIN-LIKE SUPERFAMILY PROTEIN"/>
    <property type="match status" value="1"/>
</dbReference>
<evidence type="ECO:0000313" key="3">
    <source>
        <dbReference type="Proteomes" id="UP000245802"/>
    </source>
</evidence>
<gene>
    <name evidence="2" type="ORF">C1280_08985</name>
</gene>
<reference evidence="2 3" key="1">
    <citation type="submission" date="2018-01" db="EMBL/GenBank/DDBJ databases">
        <title>G. obscuriglobus.</title>
        <authorList>
            <person name="Franke J."/>
            <person name="Blomberg W."/>
            <person name="Selmecki A."/>
        </authorList>
    </citation>
    <scope>NUCLEOTIDE SEQUENCE [LARGE SCALE GENOMIC DNA]</scope>
    <source>
        <strain evidence="2 3">DSM 5831</strain>
    </source>
</reference>
<evidence type="ECO:0000259" key="1">
    <source>
        <dbReference type="Pfam" id="PF06283"/>
    </source>
</evidence>
<dbReference type="OrthoDB" id="7171409at2"/>
<dbReference type="Pfam" id="PF06283">
    <property type="entry name" value="ThuA"/>
    <property type="match status" value="1"/>
</dbReference>
<dbReference type="Proteomes" id="UP000245802">
    <property type="component" value="Chromosome"/>
</dbReference>
<keyword evidence="3" id="KW-1185">Reference proteome</keyword>
<dbReference type="Gene3D" id="3.40.50.880">
    <property type="match status" value="1"/>
</dbReference>
<evidence type="ECO:0000313" key="2">
    <source>
        <dbReference type="EMBL" id="AWM37145.1"/>
    </source>
</evidence>
<name>A0A2Z3H1Y1_9BACT</name>
<dbReference type="AlphaFoldDB" id="A0A2Z3H1Y1"/>
<dbReference type="KEGG" id="gog:C1280_08985"/>
<dbReference type="EMBL" id="CP025958">
    <property type="protein sequence ID" value="AWM37145.1"/>
    <property type="molecule type" value="Genomic_DNA"/>
</dbReference>
<dbReference type="InterPro" id="IPR029062">
    <property type="entry name" value="Class_I_gatase-like"/>
</dbReference>
<accession>A0A2Z3H1Y1</accession>
<feature type="domain" description="ThuA-like" evidence="1">
    <location>
        <begin position="99"/>
        <end position="279"/>
    </location>
</feature>